<keyword evidence="3" id="KW-1185">Reference proteome</keyword>
<dbReference type="AlphaFoldDB" id="A0A4Y7SQG2"/>
<reference evidence="2 3" key="1">
    <citation type="journal article" date="2019" name="Nat. Ecol. Evol.">
        <title>Megaphylogeny resolves global patterns of mushroom evolution.</title>
        <authorList>
            <person name="Varga T."/>
            <person name="Krizsan K."/>
            <person name="Foldi C."/>
            <person name="Dima B."/>
            <person name="Sanchez-Garcia M."/>
            <person name="Sanchez-Ramirez S."/>
            <person name="Szollosi G.J."/>
            <person name="Szarkandi J.G."/>
            <person name="Papp V."/>
            <person name="Albert L."/>
            <person name="Andreopoulos W."/>
            <person name="Angelini C."/>
            <person name="Antonin V."/>
            <person name="Barry K.W."/>
            <person name="Bougher N.L."/>
            <person name="Buchanan P."/>
            <person name="Buyck B."/>
            <person name="Bense V."/>
            <person name="Catcheside P."/>
            <person name="Chovatia M."/>
            <person name="Cooper J."/>
            <person name="Damon W."/>
            <person name="Desjardin D."/>
            <person name="Finy P."/>
            <person name="Geml J."/>
            <person name="Haridas S."/>
            <person name="Hughes K."/>
            <person name="Justo A."/>
            <person name="Karasinski D."/>
            <person name="Kautmanova I."/>
            <person name="Kiss B."/>
            <person name="Kocsube S."/>
            <person name="Kotiranta H."/>
            <person name="LaButti K.M."/>
            <person name="Lechner B.E."/>
            <person name="Liimatainen K."/>
            <person name="Lipzen A."/>
            <person name="Lukacs Z."/>
            <person name="Mihaltcheva S."/>
            <person name="Morgado L.N."/>
            <person name="Niskanen T."/>
            <person name="Noordeloos M.E."/>
            <person name="Ohm R.A."/>
            <person name="Ortiz-Santana B."/>
            <person name="Ovrebo C."/>
            <person name="Racz N."/>
            <person name="Riley R."/>
            <person name="Savchenko A."/>
            <person name="Shiryaev A."/>
            <person name="Soop K."/>
            <person name="Spirin V."/>
            <person name="Szebenyi C."/>
            <person name="Tomsovsky M."/>
            <person name="Tulloss R.E."/>
            <person name="Uehling J."/>
            <person name="Grigoriev I.V."/>
            <person name="Vagvolgyi C."/>
            <person name="Papp T."/>
            <person name="Martin F.M."/>
            <person name="Miettinen O."/>
            <person name="Hibbett D.S."/>
            <person name="Nagy L.G."/>
        </authorList>
    </citation>
    <scope>NUCLEOTIDE SEQUENCE [LARGE SCALE GENOMIC DNA]</scope>
    <source>
        <strain evidence="2 3">FP101781</strain>
    </source>
</reference>
<comment type="caution">
    <text evidence="2">The sequence shown here is derived from an EMBL/GenBank/DDBJ whole genome shotgun (WGS) entry which is preliminary data.</text>
</comment>
<proteinExistence type="predicted"/>
<evidence type="ECO:0000313" key="2">
    <source>
        <dbReference type="EMBL" id="TEB24096.1"/>
    </source>
</evidence>
<evidence type="ECO:0000313" key="1">
    <source>
        <dbReference type="EMBL" id="TEB23181.1"/>
    </source>
</evidence>
<dbReference type="Proteomes" id="UP000298030">
    <property type="component" value="Unassembled WGS sequence"/>
</dbReference>
<sequence>MFNCFNHSAWARIERLFLEGSDAVVPYALSDRLCTALSLSVPMYVSPFPTSKCWISLLGCVCGVTGSRLLHYQESSIRSYPQNDRSVHLSTYPSLAFPFPPLPNDHPVPYFPPSLHPLTPSPPPTSIGRGSRQHIEIAPIRPELVLIHAPICYNPTN</sequence>
<protein>
    <submittedName>
        <fullName evidence="2">Uncharacterized protein</fullName>
    </submittedName>
</protein>
<evidence type="ECO:0000313" key="3">
    <source>
        <dbReference type="Proteomes" id="UP000298030"/>
    </source>
</evidence>
<dbReference type="EMBL" id="QPFP01000081">
    <property type="protein sequence ID" value="TEB23181.1"/>
    <property type="molecule type" value="Genomic_DNA"/>
</dbReference>
<organism evidence="2 3">
    <name type="scientific">Coprinellus micaceus</name>
    <name type="common">Glistening ink-cap mushroom</name>
    <name type="synonym">Coprinus micaceus</name>
    <dbReference type="NCBI Taxonomy" id="71717"/>
    <lineage>
        <taxon>Eukaryota</taxon>
        <taxon>Fungi</taxon>
        <taxon>Dikarya</taxon>
        <taxon>Basidiomycota</taxon>
        <taxon>Agaricomycotina</taxon>
        <taxon>Agaricomycetes</taxon>
        <taxon>Agaricomycetidae</taxon>
        <taxon>Agaricales</taxon>
        <taxon>Agaricineae</taxon>
        <taxon>Psathyrellaceae</taxon>
        <taxon>Coprinellus</taxon>
    </lineage>
</organism>
<gene>
    <name evidence="2" type="ORF">FA13DRAFT_1739463</name>
    <name evidence="1" type="ORF">FA13DRAFT_1740319</name>
</gene>
<dbReference type="EMBL" id="QPFP01000070">
    <property type="protein sequence ID" value="TEB24096.1"/>
    <property type="molecule type" value="Genomic_DNA"/>
</dbReference>
<accession>A0A4Y7SQG2</accession>
<name>A0A4Y7SQG2_COPMI</name>